<dbReference type="SUPFAM" id="SSF56784">
    <property type="entry name" value="HAD-like"/>
    <property type="match status" value="1"/>
</dbReference>
<proteinExistence type="inferred from homology"/>
<dbReference type="CDD" id="cd07503">
    <property type="entry name" value="HAD_HisB-N"/>
    <property type="match status" value="1"/>
</dbReference>
<name>A0A1H4JN62_9PSEU</name>
<dbReference type="AlphaFoldDB" id="A0A1H4JN62"/>
<dbReference type="InterPro" id="IPR023214">
    <property type="entry name" value="HAD_sf"/>
</dbReference>
<evidence type="ECO:0000313" key="8">
    <source>
        <dbReference type="EMBL" id="SEB47764.1"/>
    </source>
</evidence>
<dbReference type="STRING" id="208445.SAMN04489727_2059"/>
<comment type="subcellular location">
    <subcellularLocation>
        <location evidence="1">Cytoplasm</location>
    </subcellularLocation>
</comment>
<evidence type="ECO:0000256" key="3">
    <source>
        <dbReference type="ARBA" id="ARBA00022490"/>
    </source>
</evidence>
<keyword evidence="4" id="KW-0479">Metal-binding</keyword>
<sequence>MTAAAADAGPLRRALFLDRDGTLTEPRHYPTRPDELVLQPGIAPPLRALREAGFALVVVTNQSGLARGLFQQADLNLMHQELRRLLADHGVQLDGVYVCPHHPDGTMPPFGVICKCRKPAPGMLRQAAQDLDLDLSESWTIGDSACDIGAGRRAGTQTVLVSPQPLAAVAPDVHRVTTADALYYVLATSGPVRSRSCVGHSMVTGRSTATKPLDTFLIMRRP</sequence>
<keyword evidence="5" id="KW-0378">Hydrolase</keyword>
<organism evidence="8 9">
    <name type="scientific">Amycolatopsis tolypomycina</name>
    <dbReference type="NCBI Taxonomy" id="208445"/>
    <lineage>
        <taxon>Bacteria</taxon>
        <taxon>Bacillati</taxon>
        <taxon>Actinomycetota</taxon>
        <taxon>Actinomycetes</taxon>
        <taxon>Pseudonocardiales</taxon>
        <taxon>Pseudonocardiaceae</taxon>
        <taxon>Amycolatopsis</taxon>
    </lineage>
</organism>
<dbReference type="GO" id="GO:0016791">
    <property type="term" value="F:phosphatase activity"/>
    <property type="evidence" value="ECO:0007669"/>
    <property type="project" value="InterPro"/>
</dbReference>
<evidence type="ECO:0000256" key="5">
    <source>
        <dbReference type="ARBA" id="ARBA00022801"/>
    </source>
</evidence>
<dbReference type="GO" id="GO:0046872">
    <property type="term" value="F:metal ion binding"/>
    <property type="evidence" value="ECO:0007669"/>
    <property type="project" value="UniProtKB-KW"/>
</dbReference>
<dbReference type="InterPro" id="IPR006549">
    <property type="entry name" value="HAD-SF_hydro_IIIA"/>
</dbReference>
<evidence type="ECO:0000256" key="7">
    <source>
        <dbReference type="ARBA" id="ARBA00031828"/>
    </source>
</evidence>
<dbReference type="RefSeq" id="WP_091305666.1">
    <property type="nucleotide sequence ID" value="NZ_FNSO01000003.1"/>
</dbReference>
<dbReference type="InterPro" id="IPR036412">
    <property type="entry name" value="HAD-like_sf"/>
</dbReference>
<dbReference type="InterPro" id="IPR004446">
    <property type="entry name" value="Heptose_bisP_phosphatase"/>
</dbReference>
<dbReference type="Proteomes" id="UP000199622">
    <property type="component" value="Unassembled WGS sequence"/>
</dbReference>
<comment type="similarity">
    <text evidence="2">Belongs to the GmhB family.</text>
</comment>
<keyword evidence="9" id="KW-1185">Reference proteome</keyword>
<dbReference type="NCBIfam" id="TIGR01656">
    <property type="entry name" value="Histidinol-ppas"/>
    <property type="match status" value="1"/>
</dbReference>
<accession>A0A1H4JN62</accession>
<dbReference type="InterPro" id="IPR006543">
    <property type="entry name" value="Histidinol-phos"/>
</dbReference>
<dbReference type="NCBIfam" id="TIGR01662">
    <property type="entry name" value="HAD-SF-IIIA"/>
    <property type="match status" value="1"/>
</dbReference>
<reference evidence="9" key="1">
    <citation type="submission" date="2016-10" db="EMBL/GenBank/DDBJ databases">
        <authorList>
            <person name="Varghese N."/>
            <person name="Submissions S."/>
        </authorList>
    </citation>
    <scope>NUCLEOTIDE SEQUENCE [LARGE SCALE GENOMIC DNA]</scope>
    <source>
        <strain evidence="9">DSM 44544</strain>
    </source>
</reference>
<dbReference type="EMBL" id="FNSO01000003">
    <property type="protein sequence ID" value="SEB47764.1"/>
    <property type="molecule type" value="Genomic_DNA"/>
</dbReference>
<dbReference type="Pfam" id="PF13242">
    <property type="entry name" value="Hydrolase_like"/>
    <property type="match status" value="1"/>
</dbReference>
<dbReference type="PANTHER" id="PTHR42891">
    <property type="entry name" value="D-GLYCERO-BETA-D-MANNO-HEPTOSE-1,7-BISPHOSPHATE 7-PHOSPHATASE"/>
    <property type="match status" value="1"/>
</dbReference>
<evidence type="ECO:0000256" key="4">
    <source>
        <dbReference type="ARBA" id="ARBA00022723"/>
    </source>
</evidence>
<keyword evidence="3" id="KW-0963">Cytoplasm</keyword>
<evidence type="ECO:0000256" key="2">
    <source>
        <dbReference type="ARBA" id="ARBA00005628"/>
    </source>
</evidence>
<evidence type="ECO:0000256" key="1">
    <source>
        <dbReference type="ARBA" id="ARBA00004496"/>
    </source>
</evidence>
<dbReference type="OrthoDB" id="9810929at2"/>
<keyword evidence="6" id="KW-0119">Carbohydrate metabolism</keyword>
<evidence type="ECO:0000313" key="9">
    <source>
        <dbReference type="Proteomes" id="UP000199622"/>
    </source>
</evidence>
<evidence type="ECO:0000256" key="6">
    <source>
        <dbReference type="ARBA" id="ARBA00023277"/>
    </source>
</evidence>
<protein>
    <recommendedName>
        <fullName evidence="7">D,D-heptose 1,7-bisphosphate phosphatase</fullName>
    </recommendedName>
</protein>
<dbReference type="PANTHER" id="PTHR42891:SF1">
    <property type="entry name" value="D-GLYCERO-BETA-D-MANNO-HEPTOSE-1,7-BISPHOSPHATE 7-PHOSPHATASE"/>
    <property type="match status" value="1"/>
</dbReference>
<gene>
    <name evidence="8" type="ORF">SAMN04489727_2059</name>
</gene>
<dbReference type="GO" id="GO:0005975">
    <property type="term" value="P:carbohydrate metabolic process"/>
    <property type="evidence" value="ECO:0007669"/>
    <property type="project" value="InterPro"/>
</dbReference>
<dbReference type="Gene3D" id="3.40.50.1000">
    <property type="entry name" value="HAD superfamily/HAD-like"/>
    <property type="match status" value="1"/>
</dbReference>
<dbReference type="GO" id="GO:0005737">
    <property type="term" value="C:cytoplasm"/>
    <property type="evidence" value="ECO:0007669"/>
    <property type="project" value="UniProtKB-SubCell"/>
</dbReference>